<gene>
    <name evidence="2" type="ORF">FA14DRAFT_156798</name>
</gene>
<dbReference type="InParanoid" id="A0A316VA32"/>
<accession>A0A316VA32</accession>
<evidence type="ECO:0008006" key="4">
    <source>
        <dbReference type="Google" id="ProtNLM"/>
    </source>
</evidence>
<dbReference type="RefSeq" id="XP_025354436.1">
    <property type="nucleotide sequence ID" value="XM_025497855.1"/>
</dbReference>
<name>A0A316VA32_9BASI</name>
<dbReference type="GeneID" id="37019636"/>
<dbReference type="EMBL" id="KZ819604">
    <property type="protein sequence ID" value="PWN34134.1"/>
    <property type="molecule type" value="Genomic_DNA"/>
</dbReference>
<keyword evidence="3" id="KW-1185">Reference proteome</keyword>
<dbReference type="AlphaFoldDB" id="A0A316VA32"/>
<protein>
    <recommendedName>
        <fullName evidence="4">Secreted protein</fullName>
    </recommendedName>
</protein>
<evidence type="ECO:0000313" key="3">
    <source>
        <dbReference type="Proteomes" id="UP000245771"/>
    </source>
</evidence>
<sequence>MRPAIAFVLFSVFVLKAITTSLHPREVSKEMEESALTKRFYTSTTCPPGAHCIHRRFVGEKVGVPTLVKRGHSVLAENPYGGWSKKWLPCPEGKNCVSRRDVAQEQQAST</sequence>
<dbReference type="Proteomes" id="UP000245771">
    <property type="component" value="Unassembled WGS sequence"/>
</dbReference>
<evidence type="ECO:0000313" key="2">
    <source>
        <dbReference type="EMBL" id="PWN34134.1"/>
    </source>
</evidence>
<evidence type="ECO:0000256" key="1">
    <source>
        <dbReference type="SAM" id="SignalP"/>
    </source>
</evidence>
<feature type="chain" id="PRO_5016354966" description="Secreted protein" evidence="1">
    <location>
        <begin position="20"/>
        <end position="110"/>
    </location>
</feature>
<feature type="signal peptide" evidence="1">
    <location>
        <begin position="1"/>
        <end position="19"/>
    </location>
</feature>
<reference evidence="2 3" key="1">
    <citation type="journal article" date="2018" name="Mol. Biol. Evol.">
        <title>Broad Genomic Sampling Reveals a Smut Pathogenic Ancestry of the Fungal Clade Ustilaginomycotina.</title>
        <authorList>
            <person name="Kijpornyongpan T."/>
            <person name="Mondo S.J."/>
            <person name="Barry K."/>
            <person name="Sandor L."/>
            <person name="Lee J."/>
            <person name="Lipzen A."/>
            <person name="Pangilinan J."/>
            <person name="LaButti K."/>
            <person name="Hainaut M."/>
            <person name="Henrissat B."/>
            <person name="Grigoriev I.V."/>
            <person name="Spatafora J.W."/>
            <person name="Aime M.C."/>
        </authorList>
    </citation>
    <scope>NUCLEOTIDE SEQUENCE [LARGE SCALE GENOMIC DNA]</scope>
    <source>
        <strain evidence="2 3">MCA 3882</strain>
    </source>
</reference>
<proteinExistence type="predicted"/>
<keyword evidence="1" id="KW-0732">Signal</keyword>
<organism evidence="2 3">
    <name type="scientific">Meira miltonrushii</name>
    <dbReference type="NCBI Taxonomy" id="1280837"/>
    <lineage>
        <taxon>Eukaryota</taxon>
        <taxon>Fungi</taxon>
        <taxon>Dikarya</taxon>
        <taxon>Basidiomycota</taxon>
        <taxon>Ustilaginomycotina</taxon>
        <taxon>Exobasidiomycetes</taxon>
        <taxon>Exobasidiales</taxon>
        <taxon>Brachybasidiaceae</taxon>
        <taxon>Meira</taxon>
    </lineage>
</organism>